<organism evidence="2 3">
    <name type="scientific">Digitaria exilis</name>
    <dbReference type="NCBI Taxonomy" id="1010633"/>
    <lineage>
        <taxon>Eukaryota</taxon>
        <taxon>Viridiplantae</taxon>
        <taxon>Streptophyta</taxon>
        <taxon>Embryophyta</taxon>
        <taxon>Tracheophyta</taxon>
        <taxon>Spermatophyta</taxon>
        <taxon>Magnoliopsida</taxon>
        <taxon>Liliopsida</taxon>
        <taxon>Poales</taxon>
        <taxon>Poaceae</taxon>
        <taxon>PACMAD clade</taxon>
        <taxon>Panicoideae</taxon>
        <taxon>Panicodae</taxon>
        <taxon>Paniceae</taxon>
        <taxon>Anthephorinae</taxon>
        <taxon>Digitaria</taxon>
    </lineage>
</organism>
<evidence type="ECO:0000256" key="1">
    <source>
        <dbReference type="SAM" id="MobiDB-lite"/>
    </source>
</evidence>
<keyword evidence="3" id="KW-1185">Reference proteome</keyword>
<feature type="compositionally biased region" description="Basic and acidic residues" evidence="1">
    <location>
        <begin position="72"/>
        <end position="83"/>
    </location>
</feature>
<dbReference type="PANTHER" id="PTHR34193:SF21">
    <property type="entry name" value="OS05G0493200 PROTEIN"/>
    <property type="match status" value="1"/>
</dbReference>
<feature type="compositionally biased region" description="Low complexity" evidence="1">
    <location>
        <begin position="135"/>
        <end position="147"/>
    </location>
</feature>
<feature type="region of interest" description="Disordered" evidence="1">
    <location>
        <begin position="124"/>
        <end position="176"/>
    </location>
</feature>
<evidence type="ECO:0000313" key="2">
    <source>
        <dbReference type="EMBL" id="KAF8715926.1"/>
    </source>
</evidence>
<dbReference type="AlphaFoldDB" id="A0A835EU80"/>
<feature type="region of interest" description="Disordered" evidence="1">
    <location>
        <begin position="60"/>
        <end position="83"/>
    </location>
</feature>
<feature type="compositionally biased region" description="Low complexity" evidence="1">
    <location>
        <begin position="215"/>
        <end position="227"/>
    </location>
</feature>
<accession>A0A835EU80</accession>
<dbReference type="Proteomes" id="UP000636709">
    <property type="component" value="Unassembled WGS sequence"/>
</dbReference>
<reference evidence="2" key="1">
    <citation type="submission" date="2020-07" db="EMBL/GenBank/DDBJ databases">
        <title>Genome sequence and genetic diversity analysis of an under-domesticated orphan crop, white fonio (Digitaria exilis).</title>
        <authorList>
            <person name="Bennetzen J.L."/>
            <person name="Chen S."/>
            <person name="Ma X."/>
            <person name="Wang X."/>
            <person name="Yssel A.E.J."/>
            <person name="Chaluvadi S.R."/>
            <person name="Johnson M."/>
            <person name="Gangashetty P."/>
            <person name="Hamidou F."/>
            <person name="Sanogo M.D."/>
            <person name="Zwaenepoel A."/>
            <person name="Wallace J."/>
            <person name="Van De Peer Y."/>
            <person name="Van Deynze A."/>
        </authorList>
    </citation>
    <scope>NUCLEOTIDE SEQUENCE</scope>
    <source>
        <tissue evidence="2">Leaves</tissue>
    </source>
</reference>
<protein>
    <submittedName>
        <fullName evidence="2">Uncharacterized protein</fullName>
    </submittedName>
</protein>
<sequence length="240" mass="25532">MRSQRIIKGSRQTQAKATHPPKRASVFPCFPLQKQRRHTTLLLVTLQAFAEPARALARTSYAPRPRCQRPNAVERKKGRDQRSMEALARRRLSAREEEVLGLLAGFPDGGSNRELSFSDLVRPGAEQQEDDLGNAPAAAALSSSSSPRRNEATAASKQHAARQRARRTGGGNRGSCGGSGDGVLLNFYVPGLLTRSMTAPRPGRGALLSPGAGQGAPAKAAAAAGKASRSVSNRRSRGYG</sequence>
<dbReference type="OrthoDB" id="695018at2759"/>
<name>A0A835EU80_9POAL</name>
<feature type="region of interest" description="Disordered" evidence="1">
    <location>
        <begin position="196"/>
        <end position="240"/>
    </location>
</feature>
<feature type="region of interest" description="Disordered" evidence="1">
    <location>
        <begin position="1"/>
        <end position="22"/>
    </location>
</feature>
<gene>
    <name evidence="2" type="ORF">HU200_026889</name>
</gene>
<proteinExistence type="predicted"/>
<dbReference type="EMBL" id="JACEFO010001730">
    <property type="protein sequence ID" value="KAF8715926.1"/>
    <property type="molecule type" value="Genomic_DNA"/>
</dbReference>
<comment type="caution">
    <text evidence="2">The sequence shown here is derived from an EMBL/GenBank/DDBJ whole genome shotgun (WGS) entry which is preliminary data.</text>
</comment>
<evidence type="ECO:0000313" key="3">
    <source>
        <dbReference type="Proteomes" id="UP000636709"/>
    </source>
</evidence>
<dbReference type="PANTHER" id="PTHR34193">
    <property type="entry name" value="OS11G0199801 PROTEIN"/>
    <property type="match status" value="1"/>
</dbReference>